<reference evidence="2" key="1">
    <citation type="journal article" date="2015" name="Nature">
        <title>Complex archaea that bridge the gap between prokaryotes and eukaryotes.</title>
        <authorList>
            <person name="Spang A."/>
            <person name="Saw J.H."/>
            <person name="Jorgensen S.L."/>
            <person name="Zaremba-Niedzwiedzka K."/>
            <person name="Martijn J."/>
            <person name="Lind A.E."/>
            <person name="van Eijk R."/>
            <person name="Schleper C."/>
            <person name="Guy L."/>
            <person name="Ettema T.J."/>
        </authorList>
    </citation>
    <scope>NUCLEOTIDE SEQUENCE</scope>
</reference>
<evidence type="ECO:0000313" key="2">
    <source>
        <dbReference type="EMBL" id="KKL70050.1"/>
    </source>
</evidence>
<protein>
    <submittedName>
        <fullName evidence="2">Uncharacterized protein</fullName>
    </submittedName>
</protein>
<gene>
    <name evidence="2" type="ORF">LCGC14_2108800</name>
</gene>
<evidence type="ECO:0000256" key="1">
    <source>
        <dbReference type="SAM" id="MobiDB-lite"/>
    </source>
</evidence>
<name>A0A0F9GKV5_9ZZZZ</name>
<feature type="region of interest" description="Disordered" evidence="1">
    <location>
        <begin position="155"/>
        <end position="175"/>
    </location>
</feature>
<dbReference type="EMBL" id="LAZR01026011">
    <property type="protein sequence ID" value="KKL70050.1"/>
    <property type="molecule type" value="Genomic_DNA"/>
</dbReference>
<dbReference type="AlphaFoldDB" id="A0A0F9GKV5"/>
<sequence>MGLSLHNPILAEAFTRMRHVLEAVGLQSPEGARIQRILKQDLAFYFRRLRAGIDDIGLAQLVLQYGPQPGDADGGKRKATQSEVDLGRAVAEQTVKPVVDGLTELLFNILLLSLDSAMRAGLKQGEQVELNEAGEMIWLREQSIQAFELPGRRNRRATRYRHQPHDAAADGGTDC</sequence>
<organism evidence="2">
    <name type="scientific">marine sediment metagenome</name>
    <dbReference type="NCBI Taxonomy" id="412755"/>
    <lineage>
        <taxon>unclassified sequences</taxon>
        <taxon>metagenomes</taxon>
        <taxon>ecological metagenomes</taxon>
    </lineage>
</organism>
<proteinExistence type="predicted"/>
<accession>A0A0F9GKV5</accession>
<comment type="caution">
    <text evidence="2">The sequence shown here is derived from an EMBL/GenBank/DDBJ whole genome shotgun (WGS) entry which is preliminary data.</text>
</comment>